<name>A0A6G8Q3A5_9ACTN</name>
<dbReference type="AlphaFoldDB" id="A0A6G8Q3A5"/>
<keyword evidence="1" id="KW-0614">Plasmid</keyword>
<dbReference type="KEGG" id="rmar:GBA65_21055"/>
<keyword evidence="2" id="KW-1185">Reference proteome</keyword>
<accession>A0A6G8Q3A5</accession>
<protein>
    <submittedName>
        <fullName evidence="1">Uncharacterized protein</fullName>
    </submittedName>
</protein>
<dbReference type="RefSeq" id="WP_166398666.1">
    <property type="nucleotide sequence ID" value="NZ_CP045122.1"/>
</dbReference>
<gene>
    <name evidence="1" type="ORF">GBA65_21055</name>
</gene>
<dbReference type="Proteomes" id="UP000502706">
    <property type="component" value="Plasmid unnamed1"/>
</dbReference>
<proteinExistence type="predicted"/>
<organism evidence="1 2">
    <name type="scientific">Rubrobacter marinus</name>
    <dbReference type="NCBI Taxonomy" id="2653852"/>
    <lineage>
        <taxon>Bacteria</taxon>
        <taxon>Bacillati</taxon>
        <taxon>Actinomycetota</taxon>
        <taxon>Rubrobacteria</taxon>
        <taxon>Rubrobacterales</taxon>
        <taxon>Rubrobacteraceae</taxon>
        <taxon>Rubrobacter</taxon>
    </lineage>
</organism>
<dbReference type="EMBL" id="CP045122">
    <property type="protein sequence ID" value="QIN80952.1"/>
    <property type="molecule type" value="Genomic_DNA"/>
</dbReference>
<sequence>MTGSERDRIVVLRLGSAKRRHHRRVQTGEYLLVEEIKVCCCGVTELSPLRLASGVVARPTSLEGVRGWP</sequence>
<geneLocation type="plasmid" evidence="1 2">
    <name>unnamed1</name>
</geneLocation>
<reference evidence="1 2" key="1">
    <citation type="submission" date="2019-10" db="EMBL/GenBank/DDBJ databases">
        <title>Rubrobacter sp nov SCSIO 52915 isolated from a deep-sea sediment in the South China Sea.</title>
        <authorList>
            <person name="Chen R.W."/>
        </authorList>
    </citation>
    <scope>NUCLEOTIDE SEQUENCE [LARGE SCALE GENOMIC DNA]</scope>
    <source>
        <strain evidence="1 2">SCSIO 52915</strain>
        <plasmid evidence="1 2">unnamed1</plasmid>
    </source>
</reference>
<evidence type="ECO:0000313" key="2">
    <source>
        <dbReference type="Proteomes" id="UP000502706"/>
    </source>
</evidence>
<evidence type="ECO:0000313" key="1">
    <source>
        <dbReference type="EMBL" id="QIN80952.1"/>
    </source>
</evidence>